<evidence type="ECO:0000256" key="4">
    <source>
        <dbReference type="ARBA" id="ARBA00023136"/>
    </source>
</evidence>
<reference evidence="7" key="1">
    <citation type="submission" date="2021-11" db="EMBL/GenBank/DDBJ databases">
        <authorList>
            <person name="Herlambang A."/>
            <person name="Guo Y."/>
            <person name="Takashima Y."/>
            <person name="Nishizawa T."/>
        </authorList>
    </citation>
    <scope>NUCLEOTIDE SEQUENCE</scope>
    <source>
        <strain evidence="7">E1425</strain>
    </source>
</reference>
<accession>A0A9P3LV63</accession>
<comment type="subcellular location">
    <subcellularLocation>
        <location evidence="1">Membrane</location>
        <topology evidence="1">Multi-pass membrane protein</topology>
    </subcellularLocation>
</comment>
<evidence type="ECO:0000313" key="8">
    <source>
        <dbReference type="Proteomes" id="UP000827284"/>
    </source>
</evidence>
<feature type="transmembrane region" description="Helical" evidence="6">
    <location>
        <begin position="119"/>
        <end position="139"/>
    </location>
</feature>
<proteinExistence type="predicted"/>
<keyword evidence="3 6" id="KW-1133">Transmembrane helix</keyword>
<evidence type="ECO:0000256" key="5">
    <source>
        <dbReference type="SAM" id="MobiDB-lite"/>
    </source>
</evidence>
<evidence type="ECO:0000256" key="1">
    <source>
        <dbReference type="ARBA" id="ARBA00004141"/>
    </source>
</evidence>
<dbReference type="GO" id="GO:0015095">
    <property type="term" value="F:magnesium ion transmembrane transporter activity"/>
    <property type="evidence" value="ECO:0007669"/>
    <property type="project" value="InterPro"/>
</dbReference>
<dbReference type="PANTHER" id="PTHR12570">
    <property type="match status" value="1"/>
</dbReference>
<feature type="transmembrane region" description="Helical" evidence="6">
    <location>
        <begin position="91"/>
        <end position="112"/>
    </location>
</feature>
<name>A0A9P3LV63_9FUNG</name>
<feature type="transmembrane region" description="Helical" evidence="6">
    <location>
        <begin position="188"/>
        <end position="208"/>
    </location>
</feature>
<feature type="region of interest" description="Disordered" evidence="5">
    <location>
        <begin position="384"/>
        <end position="422"/>
    </location>
</feature>
<feature type="compositionally biased region" description="Acidic residues" evidence="5">
    <location>
        <begin position="398"/>
        <end position="407"/>
    </location>
</feature>
<keyword evidence="4 6" id="KW-0472">Membrane</keyword>
<dbReference type="GO" id="GO:0016020">
    <property type="term" value="C:membrane"/>
    <property type="evidence" value="ECO:0007669"/>
    <property type="project" value="UniProtKB-SubCell"/>
</dbReference>
<evidence type="ECO:0000313" key="7">
    <source>
        <dbReference type="EMBL" id="GJJ71410.1"/>
    </source>
</evidence>
<dbReference type="OrthoDB" id="6428174at2759"/>
<sequence>MSSPDDASAVSLDAQHDKYVGLMLAVSSSLMIGISFVITKKGLIDSTSRHGGHGSASDQYLFLKNPIWLLGMLTMAAGEIANFAAYSFAPAILVTPLGALSVIIGAVLASFFLHEKLGIVGKVGCALCLIGSVIIVLHAPEDKEIQSVDQILDLALQPAFMMYSLFVLGFSTFMIYRVVPKYGNKTPVVNISICSLVGSITVMASKGFGIALKLTFAGTNQLTHPSTYFFAIMVAVCIVTQMNYFNKALDMFSTNVVMPIYYVMFTTATITASVILFQGFNTTSTVNVVSLFCGFGTIFSGVLLLNNAQHPVVESTAHVKNGVAITTGSSSASGHHHHGYADRRTSRESTLLNAFDEESLGLTQLREEEDEDTEEEEGGVHEIRGHHANGGAAFGSFGEDDLLAEEEEGRRRRMMMNSGVRH</sequence>
<dbReference type="InterPro" id="IPR037185">
    <property type="entry name" value="EmrE-like"/>
</dbReference>
<feature type="region of interest" description="Disordered" evidence="5">
    <location>
        <begin position="326"/>
        <end position="347"/>
    </location>
</feature>
<organism evidence="7 8">
    <name type="scientific">Entomortierella parvispora</name>
    <dbReference type="NCBI Taxonomy" id="205924"/>
    <lineage>
        <taxon>Eukaryota</taxon>
        <taxon>Fungi</taxon>
        <taxon>Fungi incertae sedis</taxon>
        <taxon>Mucoromycota</taxon>
        <taxon>Mortierellomycotina</taxon>
        <taxon>Mortierellomycetes</taxon>
        <taxon>Mortierellales</taxon>
        <taxon>Mortierellaceae</taxon>
        <taxon>Entomortierella</taxon>
    </lineage>
</organism>
<reference evidence="7" key="2">
    <citation type="journal article" date="2022" name="Microbiol. Resour. Announc.">
        <title>Whole-Genome Sequence of Entomortierella parvispora E1425, a Mucoromycotan Fungus Associated with Burkholderiaceae-Related Endosymbiotic Bacteria.</title>
        <authorList>
            <person name="Herlambang A."/>
            <person name="Guo Y."/>
            <person name="Takashima Y."/>
            <person name="Narisawa K."/>
            <person name="Ohta H."/>
            <person name="Nishizawa T."/>
        </authorList>
    </citation>
    <scope>NUCLEOTIDE SEQUENCE</scope>
    <source>
        <strain evidence="7">E1425</strain>
    </source>
</reference>
<evidence type="ECO:0000256" key="2">
    <source>
        <dbReference type="ARBA" id="ARBA00022692"/>
    </source>
</evidence>
<dbReference type="EMBL" id="BQFW01000005">
    <property type="protein sequence ID" value="GJJ71410.1"/>
    <property type="molecule type" value="Genomic_DNA"/>
</dbReference>
<evidence type="ECO:0000256" key="3">
    <source>
        <dbReference type="ARBA" id="ARBA00022989"/>
    </source>
</evidence>
<gene>
    <name evidence="7" type="ORF">EMPS_03760</name>
</gene>
<dbReference type="Proteomes" id="UP000827284">
    <property type="component" value="Unassembled WGS sequence"/>
</dbReference>
<keyword evidence="8" id="KW-1185">Reference proteome</keyword>
<feature type="transmembrane region" description="Helical" evidence="6">
    <location>
        <begin position="67"/>
        <end position="85"/>
    </location>
</feature>
<feature type="transmembrane region" description="Helical" evidence="6">
    <location>
        <begin position="159"/>
        <end position="176"/>
    </location>
</feature>
<dbReference type="PANTHER" id="PTHR12570:SF85">
    <property type="entry name" value="DUF803 DOMAIN MEMBRANE PROTEIN (AFU_ORTHOLOGUE AFUA_1G15880)"/>
    <property type="match status" value="1"/>
</dbReference>
<protein>
    <submittedName>
        <fullName evidence="7">Magnesium transporter</fullName>
    </submittedName>
</protein>
<feature type="transmembrane region" description="Helical" evidence="6">
    <location>
        <begin position="20"/>
        <end position="39"/>
    </location>
</feature>
<dbReference type="AlphaFoldDB" id="A0A9P3LV63"/>
<dbReference type="InterPro" id="IPR008521">
    <property type="entry name" value="Mg_trans_NIPA"/>
</dbReference>
<feature type="transmembrane region" description="Helical" evidence="6">
    <location>
        <begin position="257"/>
        <end position="280"/>
    </location>
</feature>
<feature type="transmembrane region" description="Helical" evidence="6">
    <location>
        <begin position="228"/>
        <end position="245"/>
    </location>
</feature>
<feature type="transmembrane region" description="Helical" evidence="6">
    <location>
        <begin position="286"/>
        <end position="305"/>
    </location>
</feature>
<dbReference type="SUPFAM" id="SSF103481">
    <property type="entry name" value="Multidrug resistance efflux transporter EmrE"/>
    <property type="match status" value="1"/>
</dbReference>
<evidence type="ECO:0000256" key="6">
    <source>
        <dbReference type="SAM" id="Phobius"/>
    </source>
</evidence>
<dbReference type="Pfam" id="PF05653">
    <property type="entry name" value="Mg_trans_NIPA"/>
    <property type="match status" value="1"/>
</dbReference>
<comment type="caution">
    <text evidence="7">The sequence shown here is derived from an EMBL/GenBank/DDBJ whole genome shotgun (WGS) entry which is preliminary data.</text>
</comment>
<keyword evidence="2 6" id="KW-0812">Transmembrane</keyword>